<dbReference type="InterPro" id="IPR015655">
    <property type="entry name" value="PP2C"/>
</dbReference>
<dbReference type="GO" id="GO:1902531">
    <property type="term" value="P:regulation of intracellular signal transduction"/>
    <property type="evidence" value="ECO:0000318"/>
    <property type="project" value="GO_Central"/>
</dbReference>
<feature type="domain" description="PPM-type phosphatase" evidence="2">
    <location>
        <begin position="24"/>
        <end position="232"/>
    </location>
</feature>
<dbReference type="SUPFAM" id="SSF81606">
    <property type="entry name" value="PP2C-like"/>
    <property type="match status" value="1"/>
</dbReference>
<proteinExistence type="predicted"/>
<evidence type="ECO:0000259" key="2">
    <source>
        <dbReference type="PROSITE" id="PS51746"/>
    </source>
</evidence>
<name>A0A251MZ90_PRUPE</name>
<keyword evidence="4" id="KW-1185">Reference proteome</keyword>
<dbReference type="EMBL" id="CM007658">
    <property type="protein sequence ID" value="ONH92412.1"/>
    <property type="molecule type" value="Genomic_DNA"/>
</dbReference>
<dbReference type="CDD" id="cd00143">
    <property type="entry name" value="PP2Cc"/>
    <property type="match status" value="1"/>
</dbReference>
<dbReference type="Pfam" id="PF00481">
    <property type="entry name" value="PP2C"/>
    <property type="match status" value="2"/>
</dbReference>
<reference evidence="3 4" key="1">
    <citation type="journal article" date="2013" name="Nat. Genet.">
        <title>The high-quality draft genome of peach (Prunus persica) identifies unique patterns of genetic diversity, domestication and genome evolution.</title>
        <authorList>
            <consortium name="International Peach Genome Initiative"/>
            <person name="Verde I."/>
            <person name="Abbott A.G."/>
            <person name="Scalabrin S."/>
            <person name="Jung S."/>
            <person name="Shu S."/>
            <person name="Marroni F."/>
            <person name="Zhebentyayeva T."/>
            <person name="Dettori M.T."/>
            <person name="Grimwood J."/>
            <person name="Cattonaro F."/>
            <person name="Zuccolo A."/>
            <person name="Rossini L."/>
            <person name="Jenkins J."/>
            <person name="Vendramin E."/>
            <person name="Meisel L.A."/>
            <person name="Decroocq V."/>
            <person name="Sosinski B."/>
            <person name="Prochnik S."/>
            <person name="Mitros T."/>
            <person name="Policriti A."/>
            <person name="Cipriani G."/>
            <person name="Dondini L."/>
            <person name="Ficklin S."/>
            <person name="Goodstein D.M."/>
            <person name="Xuan P."/>
            <person name="Del Fabbro C."/>
            <person name="Aramini V."/>
            <person name="Copetti D."/>
            <person name="Gonzalez S."/>
            <person name="Horner D.S."/>
            <person name="Falchi R."/>
            <person name="Lucas S."/>
            <person name="Mica E."/>
            <person name="Maldonado J."/>
            <person name="Lazzari B."/>
            <person name="Bielenberg D."/>
            <person name="Pirona R."/>
            <person name="Miculan M."/>
            <person name="Barakat A."/>
            <person name="Testolin R."/>
            <person name="Stella A."/>
            <person name="Tartarini S."/>
            <person name="Tonutti P."/>
            <person name="Arus P."/>
            <person name="Orellana A."/>
            <person name="Wells C."/>
            <person name="Main D."/>
            <person name="Vizzotto G."/>
            <person name="Silva H."/>
            <person name="Salamini F."/>
            <person name="Schmutz J."/>
            <person name="Morgante M."/>
            <person name="Rokhsar D.S."/>
        </authorList>
    </citation>
    <scope>NUCLEOTIDE SEQUENCE [LARGE SCALE GENOMIC DNA]</scope>
    <source>
        <strain evidence="4">cv. Nemared</strain>
    </source>
</reference>
<sequence length="232" mass="26003">MKVGSEILHLVKKKMGSGTNSRNRVGLSKSPSSDVPGEHKHPMEDYVVAETRKIGEQEIGLFAIFDGYECHEIPAYLQSHLFNNIMTVPDFFFSMTSAVIGAYLITDTFILEQSNSNHGFKDLSSSTALQQIVVNRRGQRKLVVANVGNSRAVICCKNGMAKQLSVDHSLNNRIERQSLEKRSDNDDIEFLGLTSHGIWMVMSNQQVVDSIRKLKNAYKAAKHLTEHMTHII</sequence>
<accession>A0A251MZ90</accession>
<dbReference type="InterPro" id="IPR036457">
    <property type="entry name" value="PPM-type-like_dom_sf"/>
</dbReference>
<dbReference type="PROSITE" id="PS51746">
    <property type="entry name" value="PPM_2"/>
    <property type="match status" value="1"/>
</dbReference>
<dbReference type="Proteomes" id="UP000006882">
    <property type="component" value="Chromosome G8"/>
</dbReference>
<evidence type="ECO:0000313" key="3">
    <source>
        <dbReference type="EMBL" id="ONH92412.1"/>
    </source>
</evidence>
<evidence type="ECO:0000256" key="1">
    <source>
        <dbReference type="SAM" id="MobiDB-lite"/>
    </source>
</evidence>
<dbReference type="Gene3D" id="3.60.40.10">
    <property type="entry name" value="PPM-type phosphatase domain"/>
    <property type="match status" value="2"/>
</dbReference>
<dbReference type="AlphaFoldDB" id="A0A251MZ90"/>
<protein>
    <recommendedName>
        <fullName evidence="2">PPM-type phosphatase domain-containing protein</fullName>
    </recommendedName>
</protein>
<organism evidence="3 4">
    <name type="scientific">Prunus persica</name>
    <name type="common">Peach</name>
    <name type="synonym">Amygdalus persica</name>
    <dbReference type="NCBI Taxonomy" id="3760"/>
    <lineage>
        <taxon>Eukaryota</taxon>
        <taxon>Viridiplantae</taxon>
        <taxon>Streptophyta</taxon>
        <taxon>Embryophyta</taxon>
        <taxon>Tracheophyta</taxon>
        <taxon>Spermatophyta</taxon>
        <taxon>Magnoliopsida</taxon>
        <taxon>eudicotyledons</taxon>
        <taxon>Gunneridae</taxon>
        <taxon>Pentapetalae</taxon>
        <taxon>rosids</taxon>
        <taxon>fabids</taxon>
        <taxon>Rosales</taxon>
        <taxon>Rosaceae</taxon>
        <taxon>Amygdaloideae</taxon>
        <taxon>Amygdaleae</taxon>
        <taxon>Prunus</taxon>
    </lineage>
</organism>
<evidence type="ECO:0000313" key="4">
    <source>
        <dbReference type="Proteomes" id="UP000006882"/>
    </source>
</evidence>
<dbReference type="Gramene" id="ONH92412">
    <property type="protein sequence ID" value="ONH92412"/>
    <property type="gene ID" value="PRUPE_8G174200"/>
</dbReference>
<feature type="compositionally biased region" description="Polar residues" evidence="1">
    <location>
        <begin position="17"/>
        <end position="33"/>
    </location>
</feature>
<feature type="region of interest" description="Disordered" evidence="1">
    <location>
        <begin position="15"/>
        <end position="40"/>
    </location>
</feature>
<dbReference type="SMART" id="SM00332">
    <property type="entry name" value="PP2Cc"/>
    <property type="match status" value="1"/>
</dbReference>
<dbReference type="GO" id="GO:0004722">
    <property type="term" value="F:protein serine/threonine phosphatase activity"/>
    <property type="evidence" value="ECO:0000318"/>
    <property type="project" value="GO_Central"/>
</dbReference>
<dbReference type="InterPro" id="IPR001932">
    <property type="entry name" value="PPM-type_phosphatase-like_dom"/>
</dbReference>
<dbReference type="PANTHER" id="PTHR47992">
    <property type="entry name" value="PROTEIN PHOSPHATASE"/>
    <property type="match status" value="1"/>
</dbReference>
<gene>
    <name evidence="3" type="ORF">PRUPE_8G174200</name>
</gene>